<organism evidence="1 2">
    <name type="scientific">Larinioides sclopetarius</name>
    <dbReference type="NCBI Taxonomy" id="280406"/>
    <lineage>
        <taxon>Eukaryota</taxon>
        <taxon>Metazoa</taxon>
        <taxon>Ecdysozoa</taxon>
        <taxon>Arthropoda</taxon>
        <taxon>Chelicerata</taxon>
        <taxon>Arachnida</taxon>
        <taxon>Araneae</taxon>
        <taxon>Araneomorphae</taxon>
        <taxon>Entelegynae</taxon>
        <taxon>Araneoidea</taxon>
        <taxon>Araneidae</taxon>
        <taxon>Larinioides</taxon>
    </lineage>
</organism>
<gene>
    <name evidence="1" type="ORF">LARSCL_LOCUS16428</name>
</gene>
<protein>
    <submittedName>
        <fullName evidence="1">Uncharacterized protein</fullName>
    </submittedName>
</protein>
<keyword evidence="2" id="KW-1185">Reference proteome</keyword>
<evidence type="ECO:0000313" key="2">
    <source>
        <dbReference type="Proteomes" id="UP001497382"/>
    </source>
</evidence>
<accession>A0AAV2B4I9</accession>
<proteinExistence type="predicted"/>
<sequence>MNSPCRSLSISVVPKSEPLSTDASTEKRPLVRISDNWQSDLSLANSCSGQPGREKNNPAVQLFPDSRSATFTCTDAESAFACFFPVGLYIHRSFESFIQIFFGLPLKIVPAFPSTHKPHLLLTTARSRPLREVCVYESIFVSALAFTCVWNGNSPLGKQTILCFRVNGTENGSTPPSNVPSEKSFPLLLHNHQITIT</sequence>
<dbReference type="EMBL" id="CAXIEN010000262">
    <property type="protein sequence ID" value="CAL1290344.1"/>
    <property type="molecule type" value="Genomic_DNA"/>
</dbReference>
<dbReference type="AlphaFoldDB" id="A0AAV2B4I9"/>
<name>A0AAV2B4I9_9ARAC</name>
<comment type="caution">
    <text evidence="1">The sequence shown here is derived from an EMBL/GenBank/DDBJ whole genome shotgun (WGS) entry which is preliminary data.</text>
</comment>
<reference evidence="1 2" key="1">
    <citation type="submission" date="2024-04" db="EMBL/GenBank/DDBJ databases">
        <authorList>
            <person name="Rising A."/>
            <person name="Reimegard J."/>
            <person name="Sonavane S."/>
            <person name="Akerstrom W."/>
            <person name="Nylinder S."/>
            <person name="Hedman E."/>
            <person name="Kallberg Y."/>
        </authorList>
    </citation>
    <scope>NUCLEOTIDE SEQUENCE [LARGE SCALE GENOMIC DNA]</scope>
</reference>
<evidence type="ECO:0000313" key="1">
    <source>
        <dbReference type="EMBL" id="CAL1290344.1"/>
    </source>
</evidence>
<dbReference type="Proteomes" id="UP001497382">
    <property type="component" value="Unassembled WGS sequence"/>
</dbReference>